<dbReference type="PANTHER" id="PTHR32241">
    <property type="entry name" value="PATATIN-LIKE PROTEIN 6"/>
    <property type="match status" value="1"/>
</dbReference>
<dbReference type="GeneID" id="115734340"/>
<keyword evidence="4" id="KW-0443">Lipid metabolism</keyword>
<evidence type="ECO:0000313" key="7">
    <source>
        <dbReference type="Proteomes" id="UP000827889"/>
    </source>
</evidence>
<keyword evidence="7" id="KW-1185">Reference proteome</keyword>
<organism evidence="7 8">
    <name type="scientific">Rhodamnia argentea</name>
    <dbReference type="NCBI Taxonomy" id="178133"/>
    <lineage>
        <taxon>Eukaryota</taxon>
        <taxon>Viridiplantae</taxon>
        <taxon>Streptophyta</taxon>
        <taxon>Embryophyta</taxon>
        <taxon>Tracheophyta</taxon>
        <taxon>Spermatophyta</taxon>
        <taxon>Magnoliopsida</taxon>
        <taxon>eudicotyledons</taxon>
        <taxon>Gunneridae</taxon>
        <taxon>Pentapetalae</taxon>
        <taxon>rosids</taxon>
        <taxon>malvids</taxon>
        <taxon>Myrtales</taxon>
        <taxon>Myrtaceae</taxon>
        <taxon>Myrtoideae</taxon>
        <taxon>Myrteae</taxon>
        <taxon>Australasian group</taxon>
        <taxon>Rhodamnia</taxon>
    </lineage>
</organism>
<comment type="caution">
    <text evidence="5">Lacks conserved residue(s) required for the propagation of feature annotation.</text>
</comment>
<dbReference type="AlphaFoldDB" id="A0A8B8NEQ1"/>
<keyword evidence="2" id="KW-0378">Hydrolase</keyword>
<sequence>MLFSTKDHSRPLFWEDDTWKFLADHGRKFYRSRPVSGSGGFSRRLRRGAPQLHDVATTALEKLMKESFGDGAEREPMLRNTRKPVLVPCYDLTSSAPLLFSRANALETNEFDFRLREVCQATLAEPGVLEQVRMRSVDGQTRCVAVGGALLMSNPGGAAVTHVLHNK</sequence>
<evidence type="ECO:0000256" key="4">
    <source>
        <dbReference type="ARBA" id="ARBA00023098"/>
    </source>
</evidence>
<gene>
    <name evidence="8" type="primary">LOC115734340</name>
</gene>
<dbReference type="Gene3D" id="3.40.1090.10">
    <property type="entry name" value="Cytosolic phospholipase A2 catalytic domain"/>
    <property type="match status" value="1"/>
</dbReference>
<evidence type="ECO:0000259" key="6">
    <source>
        <dbReference type="PROSITE" id="PS51635"/>
    </source>
</evidence>
<feature type="domain" description="PNPLA" evidence="6">
    <location>
        <begin position="1"/>
        <end position="160"/>
    </location>
</feature>
<keyword evidence="3" id="KW-0442">Lipid degradation</keyword>
<dbReference type="RefSeq" id="XP_030520936.2">
    <property type="nucleotide sequence ID" value="XM_030665076.2"/>
</dbReference>
<evidence type="ECO:0000256" key="5">
    <source>
        <dbReference type="PROSITE-ProRule" id="PRU01161"/>
    </source>
</evidence>
<evidence type="ECO:0000256" key="2">
    <source>
        <dbReference type="ARBA" id="ARBA00022801"/>
    </source>
</evidence>
<reference evidence="8" key="1">
    <citation type="submission" date="2025-08" db="UniProtKB">
        <authorList>
            <consortium name="RefSeq"/>
        </authorList>
    </citation>
    <scope>IDENTIFICATION</scope>
    <source>
        <tissue evidence="8">Leaf</tissue>
    </source>
</reference>
<evidence type="ECO:0000256" key="3">
    <source>
        <dbReference type="ARBA" id="ARBA00022963"/>
    </source>
</evidence>
<dbReference type="KEGG" id="rarg:115734340"/>
<comment type="similarity">
    <text evidence="1">Belongs to the patatin family.</text>
</comment>
<dbReference type="PANTHER" id="PTHR32241:SF3">
    <property type="entry name" value="PATATIN-LIKE PROTEIN 6"/>
    <property type="match status" value="1"/>
</dbReference>
<accession>A0A8B8NEQ1</accession>
<dbReference type="GO" id="GO:0016042">
    <property type="term" value="P:lipid catabolic process"/>
    <property type="evidence" value="ECO:0007669"/>
    <property type="project" value="UniProtKB-KW"/>
</dbReference>
<name>A0A8B8NEQ1_9MYRT</name>
<protein>
    <submittedName>
        <fullName evidence="8">Patatin-like protein 6</fullName>
    </submittedName>
</protein>
<dbReference type="GO" id="GO:0016787">
    <property type="term" value="F:hydrolase activity"/>
    <property type="evidence" value="ECO:0007669"/>
    <property type="project" value="UniProtKB-KW"/>
</dbReference>
<evidence type="ECO:0000313" key="8">
    <source>
        <dbReference type="RefSeq" id="XP_030520936.2"/>
    </source>
</evidence>
<proteinExistence type="inferred from homology"/>
<evidence type="ECO:0000256" key="1">
    <source>
        <dbReference type="ARBA" id="ARBA00010240"/>
    </source>
</evidence>
<dbReference type="PROSITE" id="PS51635">
    <property type="entry name" value="PNPLA"/>
    <property type="match status" value="1"/>
</dbReference>
<dbReference type="InterPro" id="IPR016035">
    <property type="entry name" value="Acyl_Trfase/lysoPLipase"/>
</dbReference>
<dbReference type="Proteomes" id="UP000827889">
    <property type="component" value="Chromosome 6"/>
</dbReference>
<dbReference type="SUPFAM" id="SSF52151">
    <property type="entry name" value="FabD/lysophospholipase-like"/>
    <property type="match status" value="1"/>
</dbReference>
<dbReference type="InterPro" id="IPR002641">
    <property type="entry name" value="PNPLA_dom"/>
</dbReference>